<proteinExistence type="predicted"/>
<name>A0A6I4UWR6_9SPHN</name>
<protein>
    <submittedName>
        <fullName evidence="3">Uncharacterized protein</fullName>
    </submittedName>
</protein>
<organism evidence="3 4">
    <name type="scientific">Croceibacterium soli</name>
    <dbReference type="NCBI Taxonomy" id="1739690"/>
    <lineage>
        <taxon>Bacteria</taxon>
        <taxon>Pseudomonadati</taxon>
        <taxon>Pseudomonadota</taxon>
        <taxon>Alphaproteobacteria</taxon>
        <taxon>Sphingomonadales</taxon>
        <taxon>Erythrobacteraceae</taxon>
        <taxon>Croceibacterium</taxon>
    </lineage>
</organism>
<gene>
    <name evidence="3" type="ORF">GRI75_10165</name>
</gene>
<dbReference type="AlphaFoldDB" id="A0A6I4UWR6"/>
<evidence type="ECO:0000256" key="1">
    <source>
        <dbReference type="SAM" id="MobiDB-lite"/>
    </source>
</evidence>
<comment type="caution">
    <text evidence="3">The sequence shown here is derived from an EMBL/GenBank/DDBJ whole genome shotgun (WGS) entry which is preliminary data.</text>
</comment>
<evidence type="ECO:0000313" key="3">
    <source>
        <dbReference type="EMBL" id="MXP42003.1"/>
    </source>
</evidence>
<evidence type="ECO:0000256" key="2">
    <source>
        <dbReference type="SAM" id="SignalP"/>
    </source>
</evidence>
<accession>A0A6I4UWR6</accession>
<reference evidence="3 4" key="1">
    <citation type="submission" date="2019-12" db="EMBL/GenBank/DDBJ databases">
        <title>Genomic-based taxomic classification of the family Erythrobacteraceae.</title>
        <authorList>
            <person name="Xu L."/>
        </authorList>
    </citation>
    <scope>NUCLEOTIDE SEQUENCE [LARGE SCALE GENOMIC DNA]</scope>
    <source>
        <strain evidence="3 4">MCCC 1K02066</strain>
    </source>
</reference>
<feature type="region of interest" description="Disordered" evidence="1">
    <location>
        <begin position="17"/>
        <end position="38"/>
    </location>
</feature>
<keyword evidence="2" id="KW-0732">Signal</keyword>
<sequence>MRLALIAAVAALPLSSCGDASEPAPTPEQTGAVADVSAPETAPIEATPAPGEMPDLQTIPAAIQGRWALTEADCTAARGAATGLLRIGPETLTFYESAGTLADIEEANANRIRAEFSFTGEGMTWSRDITLELQDGGAALVRREHGEGAAFRYSKCP</sequence>
<evidence type="ECO:0000313" key="4">
    <source>
        <dbReference type="Proteomes" id="UP000469159"/>
    </source>
</evidence>
<dbReference type="RefSeq" id="WP_160746861.1">
    <property type="nucleotide sequence ID" value="NZ_WTYK01000005.1"/>
</dbReference>
<feature type="chain" id="PRO_5026091734" evidence="2">
    <location>
        <begin position="21"/>
        <end position="157"/>
    </location>
</feature>
<keyword evidence="4" id="KW-1185">Reference proteome</keyword>
<feature type="signal peptide" evidence="2">
    <location>
        <begin position="1"/>
        <end position="20"/>
    </location>
</feature>
<dbReference type="Proteomes" id="UP000469159">
    <property type="component" value="Unassembled WGS sequence"/>
</dbReference>
<dbReference type="EMBL" id="WTYK01000005">
    <property type="protein sequence ID" value="MXP42003.1"/>
    <property type="molecule type" value="Genomic_DNA"/>
</dbReference>
<dbReference type="OrthoDB" id="6057763at2"/>